<geneLocation type="plasmid" evidence="2">
    <name>p576</name>
</geneLocation>
<keyword evidence="1" id="KW-0175">Coiled coil</keyword>
<feature type="coiled-coil region" evidence="1">
    <location>
        <begin position="2"/>
        <end position="29"/>
    </location>
</feature>
<dbReference type="AlphaFoldDB" id="A0A9Q9PAH4"/>
<reference evidence="2" key="1">
    <citation type="submission" date="2018-10" db="EMBL/GenBank/DDBJ databases">
        <authorList>
            <person name="Singh K. P."/>
            <person name="Ramachandran G."/>
            <person name="Val-Calvo J."/>
            <person name="Meijer J.J. W."/>
            <person name="Miguel-Arribas A."/>
            <person name="Gago Cordoba C."/>
        </authorList>
    </citation>
    <scope>NUCLEOTIDE SEQUENCE</scope>
    <source>
        <strain evidence="2">1</strain>
        <plasmid evidence="2">p576</plasmid>
    </source>
</reference>
<evidence type="ECO:0000313" key="2">
    <source>
        <dbReference type="EMBL" id="VCT93284.1"/>
    </source>
</evidence>
<sequence length="189" mass="22720">MFDALTEKKKKTNKKQKKLQKELNQINKVYPVTGCYTEEGFIKTKIGFKEGCFEIMDVKHFDTNIFDEKQFDYVTESHWNLQKLYSESLKEIHLNLPEDNQAQQDYLRHKIERTTNLKQLELLNNELNKLKHIEKFYKKRRTYIAIYGDTIDELHERIEMFKNASGFLEPRALTIKQKEKVLFALNNFF</sequence>
<evidence type="ECO:0000256" key="1">
    <source>
        <dbReference type="SAM" id="Coils"/>
    </source>
</evidence>
<dbReference type="RefSeq" id="WP_095357124.1">
    <property type="nucleotide sequence ID" value="NZ_LR026976.1"/>
</dbReference>
<keyword evidence="2" id="KW-0614">Plasmid</keyword>
<dbReference type="EMBL" id="LR026976">
    <property type="protein sequence ID" value="VCT93284.1"/>
    <property type="molecule type" value="Genomic_DNA"/>
</dbReference>
<name>A0A9Q9PAH4_BACPU</name>
<accession>A0A9Q9PAH4</accession>
<proteinExistence type="predicted"/>
<organism evidence="2">
    <name type="scientific">Bacillus pumilus</name>
    <name type="common">Bacillus mesentericus</name>
    <dbReference type="NCBI Taxonomy" id="1408"/>
    <lineage>
        <taxon>Bacteria</taxon>
        <taxon>Bacillati</taxon>
        <taxon>Bacillota</taxon>
        <taxon>Bacilli</taxon>
        <taxon>Bacillales</taxon>
        <taxon>Bacillaceae</taxon>
        <taxon>Bacillus</taxon>
    </lineage>
</organism>
<gene>
    <name evidence="2" type="primary">p2</name>
    <name evidence="2" type="ORF">SBRMV_002</name>
</gene>
<protein>
    <submittedName>
        <fullName evidence="2">Uncharacterized protein</fullName>
    </submittedName>
</protein>